<protein>
    <submittedName>
        <fullName evidence="3">Uncharacterized protein</fullName>
    </submittedName>
</protein>
<dbReference type="Proteomes" id="UP000604825">
    <property type="component" value="Unassembled WGS sequence"/>
</dbReference>
<feature type="chain" id="PRO_5032420906" evidence="2">
    <location>
        <begin position="19"/>
        <end position="93"/>
    </location>
</feature>
<organism evidence="3 4">
    <name type="scientific">Miscanthus lutarioriparius</name>
    <dbReference type="NCBI Taxonomy" id="422564"/>
    <lineage>
        <taxon>Eukaryota</taxon>
        <taxon>Viridiplantae</taxon>
        <taxon>Streptophyta</taxon>
        <taxon>Embryophyta</taxon>
        <taxon>Tracheophyta</taxon>
        <taxon>Spermatophyta</taxon>
        <taxon>Magnoliopsida</taxon>
        <taxon>Liliopsida</taxon>
        <taxon>Poales</taxon>
        <taxon>Poaceae</taxon>
        <taxon>PACMAD clade</taxon>
        <taxon>Panicoideae</taxon>
        <taxon>Andropogonodae</taxon>
        <taxon>Andropogoneae</taxon>
        <taxon>Saccharinae</taxon>
        <taxon>Miscanthus</taxon>
    </lineage>
</organism>
<feature type="signal peptide" evidence="2">
    <location>
        <begin position="1"/>
        <end position="18"/>
    </location>
</feature>
<evidence type="ECO:0000256" key="2">
    <source>
        <dbReference type="SAM" id="SignalP"/>
    </source>
</evidence>
<accession>A0A811R2V6</accession>
<proteinExistence type="predicted"/>
<keyword evidence="1" id="KW-0812">Transmembrane</keyword>
<gene>
    <name evidence="3" type="ORF">NCGR_LOCUS47437</name>
</gene>
<evidence type="ECO:0000256" key="1">
    <source>
        <dbReference type="SAM" id="Phobius"/>
    </source>
</evidence>
<keyword evidence="1" id="KW-0472">Membrane</keyword>
<keyword evidence="2" id="KW-0732">Signal</keyword>
<comment type="caution">
    <text evidence="3">The sequence shown here is derived from an EMBL/GenBank/DDBJ whole genome shotgun (WGS) entry which is preliminary data.</text>
</comment>
<dbReference type="EMBL" id="CAJGYO010000012">
    <property type="protein sequence ID" value="CAD6264132.1"/>
    <property type="molecule type" value="Genomic_DNA"/>
</dbReference>
<reference evidence="3" key="1">
    <citation type="submission" date="2020-10" db="EMBL/GenBank/DDBJ databases">
        <authorList>
            <person name="Han B."/>
            <person name="Lu T."/>
            <person name="Zhao Q."/>
            <person name="Huang X."/>
            <person name="Zhao Y."/>
        </authorList>
    </citation>
    <scope>NUCLEOTIDE SEQUENCE</scope>
</reference>
<dbReference type="AlphaFoldDB" id="A0A811R2V6"/>
<keyword evidence="1" id="KW-1133">Transmembrane helix</keyword>
<keyword evidence="4" id="KW-1185">Reference proteome</keyword>
<feature type="transmembrane region" description="Helical" evidence="1">
    <location>
        <begin position="70"/>
        <end position="91"/>
    </location>
</feature>
<evidence type="ECO:0000313" key="3">
    <source>
        <dbReference type="EMBL" id="CAD6264132.1"/>
    </source>
</evidence>
<sequence length="93" mass="9828">MAMAMAMAMAGLLGWVNGFRLHELLFVPAARGKCRLSLVALQDGWESLWVSLLVSSVAGYGLFRDAHAHAGLLGGVVLSVHGICVFAVTGFKV</sequence>
<evidence type="ECO:0000313" key="4">
    <source>
        <dbReference type="Proteomes" id="UP000604825"/>
    </source>
</evidence>
<name>A0A811R2V6_9POAL</name>